<evidence type="ECO:0000256" key="8">
    <source>
        <dbReference type="ARBA" id="ARBA00022430"/>
    </source>
</evidence>
<dbReference type="Pfam" id="PF10332">
    <property type="entry name" value="DUF2418"/>
    <property type="match status" value="1"/>
</dbReference>
<comment type="pathway">
    <text evidence="4">Amino-acid biosynthesis; L-leucine biosynthesis; L-leucine from 3-methyl-2-oxobutanoate: step 2/4.</text>
</comment>
<dbReference type="InterPro" id="IPR033940">
    <property type="entry name" value="IPMI_Swivel"/>
</dbReference>
<evidence type="ECO:0000256" key="10">
    <source>
        <dbReference type="ARBA" id="ARBA00022605"/>
    </source>
</evidence>
<dbReference type="InterPro" id="IPR018819">
    <property type="entry name" value="Nur1/Mug154"/>
</dbReference>
<dbReference type="InterPro" id="IPR001030">
    <property type="entry name" value="Acoase/IPM_deHydtase_lsu_aba"/>
</dbReference>
<feature type="domain" description="Aconitase/3-isopropylmalate dehydratase large subunit alpha/beta/alpha" evidence="20">
    <location>
        <begin position="1577"/>
        <end position="1972"/>
    </location>
</feature>
<dbReference type="GO" id="GO:0003861">
    <property type="term" value="F:3-isopropylmalate dehydratase activity"/>
    <property type="evidence" value="ECO:0007669"/>
    <property type="project" value="UniProtKB-EC"/>
</dbReference>
<dbReference type="Pfam" id="PF00330">
    <property type="entry name" value="Aconitase"/>
    <property type="match status" value="1"/>
</dbReference>
<keyword evidence="14" id="KW-0456">Lyase</keyword>
<dbReference type="SUPFAM" id="SSF52016">
    <property type="entry name" value="LeuD/IlvD-like"/>
    <property type="match status" value="1"/>
</dbReference>
<dbReference type="InterPro" id="IPR018136">
    <property type="entry name" value="Aconitase_4Fe-4S_BS"/>
</dbReference>
<feature type="region of interest" description="Disordered" evidence="18">
    <location>
        <begin position="325"/>
        <end position="352"/>
    </location>
</feature>
<dbReference type="NCBIfam" id="TIGR00170">
    <property type="entry name" value="leuC"/>
    <property type="match status" value="1"/>
</dbReference>
<organism evidence="22 23">
    <name type="scientific">Cudoniella acicularis</name>
    <dbReference type="NCBI Taxonomy" id="354080"/>
    <lineage>
        <taxon>Eukaryota</taxon>
        <taxon>Fungi</taxon>
        <taxon>Dikarya</taxon>
        <taxon>Ascomycota</taxon>
        <taxon>Pezizomycotina</taxon>
        <taxon>Leotiomycetes</taxon>
        <taxon>Helotiales</taxon>
        <taxon>Tricladiaceae</taxon>
        <taxon>Cudoniella</taxon>
    </lineage>
</organism>
<feature type="region of interest" description="Disordered" evidence="18">
    <location>
        <begin position="393"/>
        <end position="446"/>
    </location>
</feature>
<dbReference type="PRINTS" id="PR00415">
    <property type="entry name" value="ACONITASE"/>
</dbReference>
<feature type="compositionally biased region" description="Polar residues" evidence="18">
    <location>
        <begin position="1274"/>
        <end position="1286"/>
    </location>
</feature>
<evidence type="ECO:0000256" key="7">
    <source>
        <dbReference type="ARBA" id="ARBA00014371"/>
    </source>
</evidence>
<keyword evidence="12" id="KW-0408">Iron</keyword>
<dbReference type="CDD" id="cd01583">
    <property type="entry name" value="IPMI"/>
    <property type="match status" value="1"/>
</dbReference>
<dbReference type="FunFam" id="3.20.19.10:FF:000003">
    <property type="entry name" value="3-isopropylmalate dehydratase small subunit"/>
    <property type="match status" value="1"/>
</dbReference>
<keyword evidence="15" id="KW-0100">Branched-chain amino acid biosynthesis</keyword>
<dbReference type="PROSITE" id="PS00450">
    <property type="entry name" value="ACONITASE_1"/>
    <property type="match status" value="1"/>
</dbReference>
<comment type="cofactor">
    <cofactor evidence="2">
        <name>[4Fe-4S] cluster</name>
        <dbReference type="ChEBI" id="CHEBI:49883"/>
    </cofactor>
</comment>
<sequence>MPRLIRRKPLLERIKDYLNPGDFLLWLSEEFETRDWDSKQFASPLALTLHIVFSVARANVGKSGGGRGDDVFGDDSYGSGWLSYIATFVVYILTLFSLTNAAYTFLRKRHYRLFESPVETPQNTPSAHRVRVDSSPVSSSPMRFLTNILGDTSAESRAHPDATRDVWEIAVWDPLPICLRLFCLFSPGHVLVYWLFLPTQSSDPRPSITVFTALFLQLLLSSQLLLLQTAFSQQGKDSAIIHKEVMSEYDIKYVHPRLNPLVRDVGTQFEGPTSRHAGSGDVETYTPTVILKRGFQTHPNPNYAKHIDPDNLQGALNRGFSPASGYTPSAYNSRDTTPFTNMTPKQPIRQPQFRQSMSSAISTGTSTGDGGSLGIYSHANSPLKKATSMYDIQGNARDTPKNSFDMAGREVQQERERSQSPAKKQNEAYRSLLGADNERRTSAPVQKARFSSKDWTEYSVGFLQSDLGRNILQDQNVSAAMKIKTICCDACEWPSNYEYPQLAFDYLPGKQRTGYNGWFPCRVVPPDFVYHHSSVRLFLGDGIQEGKLVKILTAGQLLTRDRSKQSVFNLRNIPRHVEQQTQCSATTQPSCSNSGSHEGGLFQYLLCRWKSTQLQPPVTNSPPLPLFSPHHRSKTLQKQMLNKSPPPVSGRRQHGRSASFSGFVSRLLPSRRPERGHAFRPDPQEDSPYSAADLVSGLAAPRSPQDALGSEDSDGGLARKVKSWSPHKHSTHKSRDNNHAKEIFDHRRVASHGSTSHVAASSPSGRTSSLSRLLGPVHLFEKSGDNARITATQDGEKREKSEMVTLLHISGPRSLPQEGQTAVGATENADACAKDEQEITGTQKMYADKKTRREQRRSLRESGDFLGVQGANPRTGYWDMSDATSSSGPSQVSEDTKRHLEEQARELDEKRRKYEAAKLKHQTELRRVQMLRDRKKREKAERKKLESKLQQRRHGRWKIGENGWSSVAEPGLSPIEQSLAGSPVRETAPDDRLFPMPSAADPNPYAHTNPIEEADYFGRRIANSPLARDQVVCLVDPNSSTHPNVSIRRKPVGSSPSCPSRNSSTDTIINNSGFNTGVALTAQSTSQSTPSPKKILRKDTPTTPGAKACKTPEPSTQPSTPTKQNHFLDKRKALIESGSPGGKKATAISYHSVLTNQVQIHQPSGLSRQVSYQGKIIKSLDELPPVSLKDPTAARVPLRLQPKRSYPQVWAPPTIIDTEPDRPMSYTNTSTITTTGCEAIQHPLAQLDGQDEIFDTFPLKQPSLQRKQSRIPLRTSSHPNNRQSGMPNGESPAHQADIVISSEHLLTPTKQRTARLCCMTIPGEKAKMKNTHISTSMCPPSPKKQKTTVQNAALVAFQQVSTVPKNQQSQIGESPAPPRVEKQKEEIVRDINKEAREVLDGKDGTGSPSRIKRKEAGQITNMHQLEKATEEQLRKRAGGLVIWRAEPDAARTGAGKIAEGASTSKKGMRDPRQGVSPAKTLARPARVPVSIDHMFVRVLQTAWWIVGPVFDPHSELRNRWELHRLTWRDGSGDRPPGYPGLRGLRQASDWILKMGWQAFEGLKNAGRKVQCAYHSRKSFKNIESFVDEDDSRLQCMTLEDNVKGFGITYFGLGDKRQGIVHIIGPEQGFTLPGTTVVCGDSHTSTHGAFGALAFGIGTSEVEHVLATQTLITKRSKNMRIKVDGELAPGVSSKDIILHAIGQIGTAGGTGAVIEYCGSAIEALSMEARMSICNMSIEGGARAGMIAPDEITFAYLKGRPLAPDYGSDEWNKAVAYWKSLKSDPGAKYDVDVFIDAKDIAPTVTWGTSPEDVVAITGKVPDPETFATKEKKKAGRRMLEYMGLTAGTPMEDIVLDKIFIGSCTNARIEDLRAAASVVKGRKIAPNIKRAMVVPGSGLVKDRAEAEGLNKIFTDAGFEWREAGCSMCLGMNPDILAPKERCASTSNRNFEGRQGAGGRTHLVSPVTAAACAIAGKLADVRKIAETNATPRPASPKPEVKAHIDERVETDDDEREKIGDQPEDNGRIPHTNTIASHSSQGLPKFTVLKGLAAPLDRANVDTDAIIPKQFLKTIKRTGLGTALFFALRYNTDGSEKPDFVLNQEKYRKSKILVVTGPNFGCGSSREHAPWALLDFGITCVIAPSYADIFFNNTFKNGMLPIAITNKADLEAIAEEARAGKEIEVDLPNQTINDANGKKICSFDVEEFRKHCLVNGLDDIGLTMQMEDKIQAFEKKMTSNTPWLDGRSYLKTGKNGKLAVKAVPVPKTNRGEEIKEPLEW</sequence>
<dbReference type="Pfam" id="PF00694">
    <property type="entry name" value="Aconitase_C"/>
    <property type="match status" value="1"/>
</dbReference>
<evidence type="ECO:0000256" key="14">
    <source>
        <dbReference type="ARBA" id="ARBA00023239"/>
    </source>
</evidence>
<feature type="compositionally biased region" description="Polar residues" evidence="18">
    <location>
        <begin position="882"/>
        <end position="893"/>
    </location>
</feature>
<evidence type="ECO:0000256" key="1">
    <source>
        <dbReference type="ARBA" id="ARBA00000491"/>
    </source>
</evidence>
<keyword evidence="8" id="KW-0432">Leucine biosynthesis</keyword>
<proteinExistence type="inferred from homology"/>
<dbReference type="EC" id="4.2.1.33" evidence="6"/>
<dbReference type="UniPathway" id="UPA00048">
    <property type="reaction ID" value="UER00071"/>
</dbReference>
<dbReference type="PANTHER" id="PTHR43822:SF9">
    <property type="entry name" value="3-ISOPROPYLMALATE DEHYDRATASE"/>
    <property type="match status" value="1"/>
</dbReference>
<evidence type="ECO:0000259" key="20">
    <source>
        <dbReference type="Pfam" id="PF00330"/>
    </source>
</evidence>
<feature type="region of interest" description="Disordered" evidence="18">
    <location>
        <begin position="618"/>
        <end position="770"/>
    </location>
</feature>
<comment type="caution">
    <text evidence="22">The sequence shown here is derived from an EMBL/GenBank/DDBJ whole genome shotgun (WGS) entry which is preliminary data.</text>
</comment>
<feature type="compositionally biased region" description="Low complexity" evidence="18">
    <location>
        <begin position="1111"/>
        <end position="1124"/>
    </location>
</feature>
<comment type="similarity">
    <text evidence="5">Belongs to the aconitase/IPM isomerase family.</text>
</comment>
<gene>
    <name evidence="22" type="ORF">G7Y89_g10053</name>
</gene>
<evidence type="ECO:0000256" key="2">
    <source>
        <dbReference type="ARBA" id="ARBA00001966"/>
    </source>
</evidence>
<feature type="domain" description="Aconitase A/isopropylmalate dehydratase small subunit swivel" evidence="21">
    <location>
        <begin position="2039"/>
        <end position="2161"/>
    </location>
</feature>
<dbReference type="InterPro" id="IPR036008">
    <property type="entry name" value="Aconitase_4Fe-4S_dom"/>
</dbReference>
<evidence type="ECO:0000256" key="19">
    <source>
        <dbReference type="SAM" id="Phobius"/>
    </source>
</evidence>
<evidence type="ECO:0000256" key="4">
    <source>
        <dbReference type="ARBA" id="ARBA00004729"/>
    </source>
</evidence>
<dbReference type="OrthoDB" id="2279155at2759"/>
<dbReference type="InterPro" id="IPR033941">
    <property type="entry name" value="IPMI_cat"/>
</dbReference>
<evidence type="ECO:0000256" key="11">
    <source>
        <dbReference type="ARBA" id="ARBA00022723"/>
    </source>
</evidence>
<keyword evidence="23" id="KW-1185">Reference proteome</keyword>
<dbReference type="InterPro" id="IPR000573">
    <property type="entry name" value="AconitaseA/IPMdHydase_ssu_swvl"/>
</dbReference>
<dbReference type="GO" id="GO:0009098">
    <property type="term" value="P:L-leucine biosynthetic process"/>
    <property type="evidence" value="ECO:0007669"/>
    <property type="project" value="UniProtKB-UniPathway"/>
</dbReference>
<evidence type="ECO:0000256" key="3">
    <source>
        <dbReference type="ARBA" id="ARBA00002695"/>
    </source>
</evidence>
<name>A0A8H4RDH5_9HELO</name>
<feature type="region of interest" description="Disordered" evidence="18">
    <location>
        <begin position="1364"/>
        <end position="1424"/>
    </location>
</feature>
<feature type="compositionally biased region" description="Low complexity" evidence="18">
    <location>
        <begin position="1083"/>
        <end position="1093"/>
    </location>
</feature>
<dbReference type="GO" id="GO:0046872">
    <property type="term" value="F:metal ion binding"/>
    <property type="evidence" value="ECO:0007669"/>
    <property type="project" value="UniProtKB-KW"/>
</dbReference>
<keyword evidence="9" id="KW-0004">4Fe-4S</keyword>
<feature type="compositionally biased region" description="Polar residues" evidence="18">
    <location>
        <begin position="1065"/>
        <end position="1075"/>
    </location>
</feature>
<dbReference type="PROSITE" id="PS01244">
    <property type="entry name" value="ACONITASE_2"/>
    <property type="match status" value="1"/>
</dbReference>
<keyword evidence="13" id="KW-0411">Iron-sulfur</keyword>
<dbReference type="HAMAP" id="MF_01031">
    <property type="entry name" value="LeuD_type1"/>
    <property type="match status" value="1"/>
</dbReference>
<evidence type="ECO:0000256" key="6">
    <source>
        <dbReference type="ARBA" id="ARBA00011998"/>
    </source>
</evidence>
<dbReference type="EMBL" id="JAAMPI010000861">
    <property type="protein sequence ID" value="KAF4628099.1"/>
    <property type="molecule type" value="Genomic_DNA"/>
</dbReference>
<feature type="compositionally biased region" description="Basic and acidic residues" evidence="18">
    <location>
        <begin position="931"/>
        <end position="949"/>
    </location>
</feature>
<accession>A0A8H4RDH5</accession>
<feature type="compositionally biased region" description="Basic and acidic residues" evidence="18">
    <location>
        <begin position="407"/>
        <end position="418"/>
    </location>
</feature>
<dbReference type="HAMAP" id="MF_01026">
    <property type="entry name" value="LeuC_type1"/>
    <property type="match status" value="1"/>
</dbReference>
<dbReference type="SUPFAM" id="SSF53732">
    <property type="entry name" value="Aconitase iron-sulfur domain"/>
    <property type="match status" value="1"/>
</dbReference>
<feature type="compositionally biased region" description="Basic and acidic residues" evidence="18">
    <location>
        <begin position="894"/>
        <end position="910"/>
    </location>
</feature>
<evidence type="ECO:0000256" key="13">
    <source>
        <dbReference type="ARBA" id="ARBA00023014"/>
    </source>
</evidence>
<feature type="transmembrane region" description="Helical" evidence="19">
    <location>
        <begin position="81"/>
        <end position="106"/>
    </location>
</feature>
<feature type="region of interest" description="Disordered" evidence="18">
    <location>
        <begin position="931"/>
        <end position="954"/>
    </location>
</feature>
<dbReference type="NCBIfam" id="NF002458">
    <property type="entry name" value="PRK01641.1"/>
    <property type="match status" value="1"/>
</dbReference>
<protein>
    <recommendedName>
        <fullName evidence="7">3-isopropylmalate dehydratase</fullName>
        <ecNumber evidence="6">4.2.1.33</ecNumber>
    </recommendedName>
    <alternativeName>
        <fullName evidence="16">Alpha-IPM isomerase</fullName>
    </alternativeName>
    <alternativeName>
        <fullName evidence="17">Isopropylmalate isomerase</fullName>
    </alternativeName>
</protein>
<feature type="compositionally biased region" description="Basic and acidic residues" evidence="18">
    <location>
        <begin position="1379"/>
        <end position="1403"/>
    </location>
</feature>
<keyword evidence="19" id="KW-0472">Membrane</keyword>
<evidence type="ECO:0000256" key="15">
    <source>
        <dbReference type="ARBA" id="ARBA00023304"/>
    </source>
</evidence>
<evidence type="ECO:0000256" key="12">
    <source>
        <dbReference type="ARBA" id="ARBA00023004"/>
    </source>
</evidence>
<feature type="compositionally biased region" description="Basic and acidic residues" evidence="18">
    <location>
        <begin position="671"/>
        <end position="683"/>
    </location>
</feature>
<dbReference type="Gene3D" id="3.20.19.10">
    <property type="entry name" value="Aconitase, domain 4"/>
    <property type="match status" value="1"/>
</dbReference>
<evidence type="ECO:0000256" key="17">
    <source>
        <dbReference type="ARBA" id="ARBA00033368"/>
    </source>
</evidence>
<comment type="catalytic activity">
    <reaction evidence="1">
        <text>(2R,3S)-3-isopropylmalate = (2S)-2-isopropylmalate</text>
        <dbReference type="Rhea" id="RHEA:32287"/>
        <dbReference type="ChEBI" id="CHEBI:1178"/>
        <dbReference type="ChEBI" id="CHEBI:35121"/>
        <dbReference type="EC" id="4.2.1.33"/>
    </reaction>
</comment>
<dbReference type="InterPro" id="IPR015928">
    <property type="entry name" value="Aconitase/3IPM_dehydase_swvl"/>
</dbReference>
<feature type="region of interest" description="Disordered" evidence="18">
    <location>
        <begin position="1260"/>
        <end position="1293"/>
    </location>
</feature>
<evidence type="ECO:0000256" key="18">
    <source>
        <dbReference type="SAM" id="MobiDB-lite"/>
    </source>
</evidence>
<keyword evidence="11" id="KW-0479">Metal-binding</keyword>
<dbReference type="Proteomes" id="UP000566819">
    <property type="component" value="Unassembled WGS sequence"/>
</dbReference>
<dbReference type="NCBIfam" id="NF009116">
    <property type="entry name" value="PRK12466.1"/>
    <property type="match status" value="1"/>
</dbReference>
<dbReference type="FunFam" id="3.30.499.10:FF:000007">
    <property type="entry name" value="3-isopropylmalate dehydratase large subunit"/>
    <property type="match status" value="1"/>
</dbReference>
<dbReference type="InterPro" id="IPR004431">
    <property type="entry name" value="3-IsopropMal_deHydase_ssu"/>
</dbReference>
<feature type="region of interest" description="Disordered" evidence="18">
    <location>
        <begin position="847"/>
        <end position="910"/>
    </location>
</feature>
<keyword evidence="19" id="KW-1133">Transmembrane helix</keyword>
<dbReference type="Gene3D" id="3.30.499.10">
    <property type="entry name" value="Aconitase, domain 3"/>
    <property type="match status" value="2"/>
</dbReference>
<evidence type="ECO:0000313" key="23">
    <source>
        <dbReference type="Proteomes" id="UP000566819"/>
    </source>
</evidence>
<feature type="compositionally biased region" description="Basic and acidic residues" evidence="18">
    <location>
        <begin position="847"/>
        <end position="863"/>
    </location>
</feature>
<evidence type="ECO:0000313" key="22">
    <source>
        <dbReference type="EMBL" id="KAF4628099.1"/>
    </source>
</evidence>
<dbReference type="InterPro" id="IPR015931">
    <property type="entry name" value="Acnase/IPM_dHydase_lsu_aba_1/3"/>
</dbReference>
<keyword evidence="10" id="KW-0028">Amino-acid biosynthesis</keyword>
<evidence type="ECO:0000259" key="21">
    <source>
        <dbReference type="Pfam" id="PF00694"/>
    </source>
</evidence>
<dbReference type="GO" id="GO:0051539">
    <property type="term" value="F:4 iron, 4 sulfur cluster binding"/>
    <property type="evidence" value="ECO:0007669"/>
    <property type="project" value="UniProtKB-KW"/>
</dbReference>
<feature type="compositionally biased region" description="Low complexity" evidence="18">
    <location>
        <begin position="761"/>
        <end position="770"/>
    </location>
</feature>
<evidence type="ECO:0000256" key="5">
    <source>
        <dbReference type="ARBA" id="ARBA00007185"/>
    </source>
</evidence>
<dbReference type="NCBIfam" id="NF004016">
    <property type="entry name" value="PRK05478.1"/>
    <property type="match status" value="1"/>
</dbReference>
<dbReference type="NCBIfam" id="TIGR00171">
    <property type="entry name" value="leuD"/>
    <property type="match status" value="1"/>
</dbReference>
<evidence type="ECO:0000256" key="9">
    <source>
        <dbReference type="ARBA" id="ARBA00022485"/>
    </source>
</evidence>
<feature type="region of interest" description="Disordered" evidence="18">
    <location>
        <begin position="1041"/>
        <end position="1127"/>
    </location>
</feature>
<feature type="region of interest" description="Disordered" evidence="18">
    <location>
        <begin position="1983"/>
        <end position="2032"/>
    </location>
</feature>
<evidence type="ECO:0000256" key="16">
    <source>
        <dbReference type="ARBA" id="ARBA00031631"/>
    </source>
</evidence>
<reference evidence="22 23" key="1">
    <citation type="submission" date="2020-03" db="EMBL/GenBank/DDBJ databases">
        <title>Draft Genome Sequence of Cudoniella acicularis.</title>
        <authorList>
            <person name="Buettner E."/>
            <person name="Kellner H."/>
        </authorList>
    </citation>
    <scope>NUCLEOTIDE SEQUENCE [LARGE SCALE GENOMIC DNA]</scope>
    <source>
        <strain evidence="22 23">DSM 108380</strain>
    </source>
</reference>
<feature type="compositionally biased region" description="Polar residues" evidence="18">
    <location>
        <begin position="325"/>
        <end position="344"/>
    </location>
</feature>
<feature type="region of interest" description="Disordered" evidence="18">
    <location>
        <begin position="1451"/>
        <end position="1480"/>
    </location>
</feature>
<dbReference type="CDD" id="cd01577">
    <property type="entry name" value="IPMI_Swivel"/>
    <property type="match status" value="1"/>
</dbReference>
<feature type="compositionally biased region" description="Basic and acidic residues" evidence="18">
    <location>
        <begin position="1994"/>
        <end position="2003"/>
    </location>
</feature>
<keyword evidence="19" id="KW-0812">Transmembrane</keyword>
<dbReference type="InterPro" id="IPR050067">
    <property type="entry name" value="IPM_dehydratase_rel_enz"/>
</dbReference>
<feature type="compositionally biased region" description="Basic and acidic residues" evidence="18">
    <location>
        <begin position="733"/>
        <end position="748"/>
    </location>
</feature>
<feature type="compositionally biased region" description="Basic residues" evidence="18">
    <location>
        <begin position="719"/>
        <end position="732"/>
    </location>
</feature>
<dbReference type="GO" id="GO:0009316">
    <property type="term" value="C:3-isopropylmalate dehydratase complex"/>
    <property type="evidence" value="ECO:0007669"/>
    <property type="project" value="InterPro"/>
</dbReference>
<dbReference type="InterPro" id="IPR004430">
    <property type="entry name" value="3-IsopropMal_deHydase_lsu"/>
</dbReference>
<feature type="compositionally biased region" description="Basic and acidic residues" evidence="18">
    <location>
        <begin position="2011"/>
        <end position="2023"/>
    </location>
</feature>
<dbReference type="PANTHER" id="PTHR43822">
    <property type="entry name" value="HOMOACONITASE, MITOCHONDRIAL-RELATED"/>
    <property type="match status" value="1"/>
</dbReference>
<comment type="function">
    <text evidence="3">Catalyzes the isomerization between 2-isopropylmalate and 3-isopropylmalate, via the formation of 2-isopropylmaleate.</text>
</comment>
<feature type="compositionally biased region" description="Low complexity" evidence="18">
    <location>
        <begin position="1054"/>
        <end position="1064"/>
    </location>
</feature>